<keyword evidence="2" id="KW-1185">Reference proteome</keyword>
<proteinExistence type="predicted"/>
<organism evidence="1 2">
    <name type="scientific">Diatrype stigma</name>
    <dbReference type="NCBI Taxonomy" id="117547"/>
    <lineage>
        <taxon>Eukaryota</taxon>
        <taxon>Fungi</taxon>
        <taxon>Dikarya</taxon>
        <taxon>Ascomycota</taxon>
        <taxon>Pezizomycotina</taxon>
        <taxon>Sordariomycetes</taxon>
        <taxon>Xylariomycetidae</taxon>
        <taxon>Xylariales</taxon>
        <taxon>Diatrypaceae</taxon>
        <taxon>Diatrype</taxon>
    </lineage>
</organism>
<dbReference type="Gene3D" id="3.60.130.30">
    <property type="match status" value="1"/>
</dbReference>
<dbReference type="AlphaFoldDB" id="A0AAN9US64"/>
<gene>
    <name evidence="1" type="ORF">SLS62_005817</name>
</gene>
<dbReference type="Proteomes" id="UP001320420">
    <property type="component" value="Unassembled WGS sequence"/>
</dbReference>
<sequence>MSKYQTGDFVMFQGRELEHFVGDWKGYRVFVAATNHQPIRDWFDRRVGRAPAVPSNPMTGKHYIGVNYDDDGDSEDDEGGGRYVVRVESNLDPEEPPESGWVDWKGAAWSWRLVV</sequence>
<dbReference type="EMBL" id="JAKJXP020000040">
    <property type="protein sequence ID" value="KAK7752281.1"/>
    <property type="molecule type" value="Genomic_DNA"/>
</dbReference>
<evidence type="ECO:0000313" key="1">
    <source>
        <dbReference type="EMBL" id="KAK7752281.1"/>
    </source>
</evidence>
<evidence type="ECO:0000313" key="2">
    <source>
        <dbReference type="Proteomes" id="UP001320420"/>
    </source>
</evidence>
<accession>A0AAN9US64</accession>
<comment type="caution">
    <text evidence="1">The sequence shown here is derived from an EMBL/GenBank/DDBJ whole genome shotgun (WGS) entry which is preliminary data.</text>
</comment>
<name>A0AAN9US64_9PEZI</name>
<protein>
    <submittedName>
        <fullName evidence="1">Uncharacterized protein</fullName>
    </submittedName>
</protein>
<reference evidence="1 2" key="1">
    <citation type="submission" date="2024-02" db="EMBL/GenBank/DDBJ databases">
        <title>De novo assembly and annotation of 12 fungi associated with fruit tree decline syndrome in Ontario, Canada.</title>
        <authorList>
            <person name="Sulman M."/>
            <person name="Ellouze W."/>
            <person name="Ilyukhin E."/>
        </authorList>
    </citation>
    <scope>NUCLEOTIDE SEQUENCE [LARGE SCALE GENOMIC DNA]</scope>
    <source>
        <strain evidence="1 2">M11/M66-122</strain>
    </source>
</reference>